<gene>
    <name evidence="13" type="ORF">PEDI_38430</name>
</gene>
<dbReference type="GO" id="GO:0009279">
    <property type="term" value="C:cell outer membrane"/>
    <property type="evidence" value="ECO:0007669"/>
    <property type="project" value="UniProtKB-SubCell"/>
</dbReference>
<dbReference type="Gene3D" id="2.170.130.10">
    <property type="entry name" value="TonB-dependent receptor, plug domain"/>
    <property type="match status" value="1"/>
</dbReference>
<evidence type="ECO:0000256" key="10">
    <source>
        <dbReference type="SAM" id="SignalP"/>
    </source>
</evidence>
<evidence type="ECO:0000256" key="5">
    <source>
        <dbReference type="ARBA" id="ARBA00023077"/>
    </source>
</evidence>
<dbReference type="Gene3D" id="2.60.40.1120">
    <property type="entry name" value="Carboxypeptidase-like, regulatory domain"/>
    <property type="match status" value="1"/>
</dbReference>
<dbReference type="Gene3D" id="2.40.170.20">
    <property type="entry name" value="TonB-dependent receptor, beta-barrel domain"/>
    <property type="match status" value="1"/>
</dbReference>
<evidence type="ECO:0000256" key="8">
    <source>
        <dbReference type="PROSITE-ProRule" id="PRU01360"/>
    </source>
</evidence>
<evidence type="ECO:0000256" key="1">
    <source>
        <dbReference type="ARBA" id="ARBA00004571"/>
    </source>
</evidence>
<dbReference type="InterPro" id="IPR012910">
    <property type="entry name" value="Plug_dom"/>
</dbReference>
<proteinExistence type="inferred from homology"/>
<keyword evidence="7 8" id="KW-0998">Cell outer membrane</keyword>
<evidence type="ECO:0000256" key="3">
    <source>
        <dbReference type="ARBA" id="ARBA00022452"/>
    </source>
</evidence>
<dbReference type="RefSeq" id="WP_338238474.1">
    <property type="nucleotide sequence ID" value="NZ_BQKE01000002.1"/>
</dbReference>
<evidence type="ECO:0000259" key="12">
    <source>
        <dbReference type="Pfam" id="PF07715"/>
    </source>
</evidence>
<evidence type="ECO:0000256" key="9">
    <source>
        <dbReference type="RuleBase" id="RU003357"/>
    </source>
</evidence>
<feature type="domain" description="TonB-dependent receptor-like beta-barrel" evidence="11">
    <location>
        <begin position="412"/>
        <end position="929"/>
    </location>
</feature>
<dbReference type="InterPro" id="IPR008969">
    <property type="entry name" value="CarboxyPept-like_regulatory"/>
</dbReference>
<feature type="domain" description="TonB-dependent receptor plug" evidence="12">
    <location>
        <begin position="117"/>
        <end position="242"/>
    </location>
</feature>
<dbReference type="InterPro" id="IPR000531">
    <property type="entry name" value="Beta-barrel_TonB"/>
</dbReference>
<keyword evidence="14" id="KW-1185">Reference proteome</keyword>
<dbReference type="Pfam" id="PF13715">
    <property type="entry name" value="CarbopepD_reg_2"/>
    <property type="match status" value="1"/>
</dbReference>
<keyword evidence="3 8" id="KW-1134">Transmembrane beta strand</keyword>
<dbReference type="FunFam" id="2.170.130.10:FF:000008">
    <property type="entry name" value="SusC/RagA family TonB-linked outer membrane protein"/>
    <property type="match status" value="1"/>
</dbReference>
<dbReference type="Pfam" id="PF00593">
    <property type="entry name" value="TonB_dep_Rec_b-barrel"/>
    <property type="match status" value="1"/>
</dbReference>
<dbReference type="InterPro" id="IPR037066">
    <property type="entry name" value="Plug_dom_sf"/>
</dbReference>
<dbReference type="AlphaFoldDB" id="A0AAN4W087"/>
<evidence type="ECO:0000313" key="13">
    <source>
        <dbReference type="EMBL" id="GJM63291.1"/>
    </source>
</evidence>
<evidence type="ECO:0000313" key="14">
    <source>
        <dbReference type="Proteomes" id="UP001310022"/>
    </source>
</evidence>
<evidence type="ECO:0000256" key="6">
    <source>
        <dbReference type="ARBA" id="ARBA00023136"/>
    </source>
</evidence>
<feature type="chain" id="PRO_5042850077" evidence="10">
    <location>
        <begin position="24"/>
        <end position="976"/>
    </location>
</feature>
<dbReference type="EMBL" id="BQKE01000002">
    <property type="protein sequence ID" value="GJM63291.1"/>
    <property type="molecule type" value="Genomic_DNA"/>
</dbReference>
<organism evidence="13 14">
    <name type="scientific">Persicobacter diffluens</name>
    <dbReference type="NCBI Taxonomy" id="981"/>
    <lineage>
        <taxon>Bacteria</taxon>
        <taxon>Pseudomonadati</taxon>
        <taxon>Bacteroidota</taxon>
        <taxon>Cytophagia</taxon>
        <taxon>Cytophagales</taxon>
        <taxon>Persicobacteraceae</taxon>
        <taxon>Persicobacter</taxon>
    </lineage>
</organism>
<sequence length="976" mass="106516">MRRLFTLGVILLLQLCCAMPIFAQGIKVSGIVFDENKAGLPGVGVMIEGSSQGTATDLNGKFELTVPSESSKLIFTFIGYKAQSIIIGNQTNFSIQMSPDIEELEEIVVIGYGSLEKKDVTGSISSISSKDFNTGSVSSPDQLFQGRAAGVMMTPATGEPGGGVNIRVRGGTSLTASNEPLYVIDGFPIDNTSVDPGTTLENSASTARNPLSTINPNDIESIEILKDASSTAIYGSRAANGVIIITTKSGKGGKTSVSYDGAVGLSTIAKKLDVLTAQEYREFNPNADDQAASTDWQDVMTRQALTHNHNISMTGGSEKTQYRLSGNYFKQDGILINSGVERFNGSFNLNQKVNERLNIKANVLASYVIDNYLPYGTGSAGNSGVINSMLRVSPLMDQNFEPTLPELKNPYTMAETTDDFTYTKRILANLSADYDITQHLTAQVRIGTDLNGAKRKSFFPAYNWWFSNGRGGQQQKDLMNNLLETTLTYKNQWKDHRLNAVGGYTFQEYTLDEFGLIANTFQFDQTGVDNIGSSTVETSYSNKEKNRLVSFFGRANYTFKDRYVLNATLRADGSSKFGPNNKWGIFPAVSAAWRLSEESFLQGNSVLTDLKLRAGWGVTGSQEIANLQAIGIIGSDLGHGAILDNPNSVSPGVAPKNNPNPDLKWEETSQINIGADFDFLSGRIYGNLDFYIKDTYDLLLQYDASQPANGDNRFYNIGEVRNSGIELALNTVNIQRDDFTWTTGLNLSFNQNEVQSLGYGIELIETGDLAGRGLTGAYAQIITPGEPYGTIYGKKYLGIDENGNELLSEESQIIGTAMPKVLLGLNNAFNYKNVDFSFFFQGSMGNDVVNNTAMELSDKASAQANGSQVNALRNVYDDNQPNGVTAFSDRFVEDGSFLRLANLTLGYTFNTVNMKNISHLRVYLTGQNLFVLTNYSGFDPEVNTPTSGGRQVPAYGIDYNNYPRSRTFTFGVNVTF</sequence>
<keyword evidence="2 8" id="KW-0813">Transport</keyword>
<dbReference type="InterPro" id="IPR023997">
    <property type="entry name" value="TonB-dep_OMP_SusC/RagA_CS"/>
</dbReference>
<dbReference type="SUPFAM" id="SSF56935">
    <property type="entry name" value="Porins"/>
    <property type="match status" value="1"/>
</dbReference>
<dbReference type="NCBIfam" id="TIGR04057">
    <property type="entry name" value="SusC_RagA_signa"/>
    <property type="match status" value="1"/>
</dbReference>
<comment type="subcellular location">
    <subcellularLocation>
        <location evidence="1 8">Cell outer membrane</location>
        <topology evidence="1 8">Multi-pass membrane protein</topology>
    </subcellularLocation>
</comment>
<evidence type="ECO:0000259" key="11">
    <source>
        <dbReference type="Pfam" id="PF00593"/>
    </source>
</evidence>
<dbReference type="Proteomes" id="UP001310022">
    <property type="component" value="Unassembled WGS sequence"/>
</dbReference>
<accession>A0AAN4W087</accession>
<reference evidence="13 14" key="1">
    <citation type="submission" date="2021-12" db="EMBL/GenBank/DDBJ databases">
        <title>Genome sequencing of bacteria with rrn-lacking chromosome and rrn-plasmid.</title>
        <authorList>
            <person name="Anda M."/>
            <person name="Iwasaki W."/>
        </authorList>
    </citation>
    <scope>NUCLEOTIDE SEQUENCE [LARGE SCALE GENOMIC DNA]</scope>
    <source>
        <strain evidence="13 14">NBRC 15940</strain>
    </source>
</reference>
<dbReference type="PROSITE" id="PS52016">
    <property type="entry name" value="TONB_DEPENDENT_REC_3"/>
    <property type="match status" value="1"/>
</dbReference>
<protein>
    <submittedName>
        <fullName evidence="13">SusC/RagA family TonB-linked outer membrane protein</fullName>
    </submittedName>
</protein>
<dbReference type="SUPFAM" id="SSF49464">
    <property type="entry name" value="Carboxypeptidase regulatory domain-like"/>
    <property type="match status" value="1"/>
</dbReference>
<name>A0AAN4W087_9BACT</name>
<evidence type="ECO:0000256" key="2">
    <source>
        <dbReference type="ARBA" id="ARBA00022448"/>
    </source>
</evidence>
<feature type="signal peptide" evidence="10">
    <location>
        <begin position="1"/>
        <end position="23"/>
    </location>
</feature>
<keyword evidence="4 8" id="KW-0812">Transmembrane</keyword>
<dbReference type="InterPro" id="IPR023996">
    <property type="entry name" value="TonB-dep_OMP_SusC/RagA"/>
</dbReference>
<dbReference type="Pfam" id="PF07715">
    <property type="entry name" value="Plug"/>
    <property type="match status" value="1"/>
</dbReference>
<dbReference type="NCBIfam" id="TIGR04056">
    <property type="entry name" value="OMP_RagA_SusC"/>
    <property type="match status" value="1"/>
</dbReference>
<keyword evidence="6 8" id="KW-0472">Membrane</keyword>
<evidence type="ECO:0000256" key="7">
    <source>
        <dbReference type="ARBA" id="ARBA00023237"/>
    </source>
</evidence>
<dbReference type="InterPro" id="IPR039426">
    <property type="entry name" value="TonB-dep_rcpt-like"/>
</dbReference>
<evidence type="ECO:0000256" key="4">
    <source>
        <dbReference type="ARBA" id="ARBA00022692"/>
    </source>
</evidence>
<comment type="caution">
    <text evidence="13">The sequence shown here is derived from an EMBL/GenBank/DDBJ whole genome shotgun (WGS) entry which is preliminary data.</text>
</comment>
<dbReference type="InterPro" id="IPR036942">
    <property type="entry name" value="Beta-barrel_TonB_sf"/>
</dbReference>
<keyword evidence="10" id="KW-0732">Signal</keyword>
<keyword evidence="5 9" id="KW-0798">TonB box</keyword>
<comment type="similarity">
    <text evidence="8 9">Belongs to the TonB-dependent receptor family.</text>
</comment>